<protein>
    <submittedName>
        <fullName evidence="1">Uncharacterized protein</fullName>
    </submittedName>
</protein>
<dbReference type="Proteomes" id="UP000422108">
    <property type="component" value="Chromosome"/>
</dbReference>
<name>A0A5K8AKF3_9BACT</name>
<evidence type="ECO:0000313" key="1">
    <source>
        <dbReference type="EMBL" id="BBO93207.1"/>
    </source>
</evidence>
<reference evidence="1 2" key="1">
    <citation type="submission" date="2019-11" db="EMBL/GenBank/DDBJ databases">
        <title>Comparative genomics of hydrocarbon-degrading Desulfosarcina strains.</title>
        <authorList>
            <person name="Watanabe M."/>
            <person name="Kojima H."/>
            <person name="Fukui M."/>
        </authorList>
    </citation>
    <scope>NUCLEOTIDE SEQUENCE [LARGE SCALE GENOMIC DNA]</scope>
    <source>
        <strain evidence="2">oXyS1</strain>
    </source>
</reference>
<evidence type="ECO:0000313" key="2">
    <source>
        <dbReference type="Proteomes" id="UP000422108"/>
    </source>
</evidence>
<sequence>MTNKNKEFYLSVISIAIAASAVVLSQFPPIYTYFEKAKIEIGRNPQIHIGHSYGNIGITKQITIKNMGDKSGEIEKIRIFVCLKNKIENGVLFPAKYYLKKEIDSFMMNRAKINISEFFLNPNSSWDETTVFFNEFNHTNQEQYRNIAEKALSERNKWEWNLRHEKNMDDDAIIDYESAHPMKFSDQLSQDIQKYIELRLKWFVKGEYYLVEYITHNGEVTTTYYTFSVSNSTLRALQKISKSHNYFIDEFSDVPKGIIENLSSVSLERETKDRLLSVIKSKDL</sequence>
<gene>
    <name evidence="1" type="ORF">DSCOOX_63870</name>
</gene>
<dbReference type="EMBL" id="AP021879">
    <property type="protein sequence ID" value="BBO93207.1"/>
    <property type="molecule type" value="Genomic_DNA"/>
</dbReference>
<keyword evidence="2" id="KW-1185">Reference proteome</keyword>
<organism evidence="1 2">
    <name type="scientific">Desulfosarcina ovata subsp. ovata</name>
    <dbReference type="NCBI Taxonomy" id="2752305"/>
    <lineage>
        <taxon>Bacteria</taxon>
        <taxon>Pseudomonadati</taxon>
        <taxon>Thermodesulfobacteriota</taxon>
        <taxon>Desulfobacteria</taxon>
        <taxon>Desulfobacterales</taxon>
        <taxon>Desulfosarcinaceae</taxon>
        <taxon>Desulfosarcina</taxon>
    </lineage>
</organism>
<dbReference type="RefSeq" id="WP_155313828.1">
    <property type="nucleotide sequence ID" value="NZ_AP021879.1"/>
</dbReference>
<accession>A0A5K8AKF3</accession>
<proteinExistence type="predicted"/>
<dbReference type="AlphaFoldDB" id="A0A5K8AKF3"/>